<organism evidence="2 3">
    <name type="scientific">Variovorax beijingensis</name>
    <dbReference type="NCBI Taxonomy" id="2496117"/>
    <lineage>
        <taxon>Bacteria</taxon>
        <taxon>Pseudomonadati</taxon>
        <taxon>Pseudomonadota</taxon>
        <taxon>Betaproteobacteria</taxon>
        <taxon>Burkholderiales</taxon>
        <taxon>Comamonadaceae</taxon>
        <taxon>Variovorax</taxon>
    </lineage>
</organism>
<feature type="region of interest" description="Disordered" evidence="1">
    <location>
        <begin position="55"/>
        <end position="74"/>
    </location>
</feature>
<evidence type="ECO:0000256" key="1">
    <source>
        <dbReference type="SAM" id="MobiDB-lite"/>
    </source>
</evidence>
<feature type="compositionally biased region" description="Basic and acidic residues" evidence="1">
    <location>
        <begin position="64"/>
        <end position="74"/>
    </location>
</feature>
<proteinExistence type="predicted"/>
<accession>A0ABX9ZWZ5</accession>
<dbReference type="Proteomes" id="UP000271137">
    <property type="component" value="Unassembled WGS sequence"/>
</dbReference>
<sequence>MKRRTSPALIAFGAIVIFGGASVLLGYSAGWLGSRLEERCQDYCAARGKQGQMAPVYPKTMTGSRDRPAECGCR</sequence>
<evidence type="ECO:0000313" key="3">
    <source>
        <dbReference type="Proteomes" id="UP000271137"/>
    </source>
</evidence>
<keyword evidence="3" id="KW-1185">Reference proteome</keyword>
<evidence type="ECO:0000313" key="2">
    <source>
        <dbReference type="EMBL" id="RSZ24066.1"/>
    </source>
</evidence>
<protein>
    <submittedName>
        <fullName evidence="2">Uncharacterized protein</fullName>
    </submittedName>
</protein>
<reference evidence="2 3" key="1">
    <citation type="submission" date="2018-12" db="EMBL/GenBank/DDBJ databases">
        <title>The genome sequences of strain 502.</title>
        <authorList>
            <person name="Gao J."/>
            <person name="Sun J."/>
        </authorList>
    </citation>
    <scope>NUCLEOTIDE SEQUENCE [LARGE SCALE GENOMIC DNA]</scope>
    <source>
        <strain evidence="2 3">502</strain>
    </source>
</reference>
<gene>
    <name evidence="2" type="ORF">EJO66_32245</name>
</gene>
<dbReference type="EMBL" id="RXFQ01000054">
    <property type="protein sequence ID" value="RSZ24066.1"/>
    <property type="molecule type" value="Genomic_DNA"/>
</dbReference>
<comment type="caution">
    <text evidence="2">The sequence shown here is derived from an EMBL/GenBank/DDBJ whole genome shotgun (WGS) entry which is preliminary data.</text>
</comment>
<name>A0ABX9ZWZ5_9BURK</name>